<name>A0A9D1UEE1_9FIRM</name>
<gene>
    <name evidence="7" type="ORF">H9873_03805</name>
</gene>
<feature type="transmembrane region" description="Helical" evidence="5">
    <location>
        <begin position="21"/>
        <end position="44"/>
    </location>
</feature>
<dbReference type="PANTHER" id="PTHR43471:SF3">
    <property type="entry name" value="ABC TRANSPORTER PERMEASE PROTEIN NATB"/>
    <property type="match status" value="1"/>
</dbReference>
<feature type="transmembrane region" description="Helical" evidence="5">
    <location>
        <begin position="288"/>
        <end position="310"/>
    </location>
</feature>
<evidence type="ECO:0000256" key="3">
    <source>
        <dbReference type="ARBA" id="ARBA00022989"/>
    </source>
</evidence>
<comment type="subcellular location">
    <subcellularLocation>
        <location evidence="1">Membrane</location>
        <topology evidence="1">Multi-pass membrane protein</topology>
    </subcellularLocation>
</comment>
<feature type="transmembrane region" description="Helical" evidence="5">
    <location>
        <begin position="243"/>
        <end position="268"/>
    </location>
</feature>
<dbReference type="InterPro" id="IPR013525">
    <property type="entry name" value="ABC2_TM"/>
</dbReference>
<comment type="caution">
    <text evidence="7">The sequence shown here is derived from an EMBL/GenBank/DDBJ whole genome shotgun (WGS) entry which is preliminary data.</text>
</comment>
<accession>A0A9D1UEE1</accession>
<proteinExistence type="predicted"/>
<evidence type="ECO:0000256" key="2">
    <source>
        <dbReference type="ARBA" id="ARBA00022692"/>
    </source>
</evidence>
<dbReference type="Gene3D" id="3.40.1710.10">
    <property type="entry name" value="abc type-2 transporter like domain"/>
    <property type="match status" value="1"/>
</dbReference>
<evidence type="ECO:0000259" key="6">
    <source>
        <dbReference type="Pfam" id="PF12698"/>
    </source>
</evidence>
<dbReference type="Pfam" id="PF12698">
    <property type="entry name" value="ABC2_membrane_3"/>
    <property type="match status" value="1"/>
</dbReference>
<feature type="transmembrane region" description="Helical" evidence="5">
    <location>
        <begin position="195"/>
        <end position="217"/>
    </location>
</feature>
<evidence type="ECO:0000313" key="7">
    <source>
        <dbReference type="EMBL" id="HIW83430.1"/>
    </source>
</evidence>
<feature type="transmembrane region" description="Helical" evidence="5">
    <location>
        <begin position="322"/>
        <end position="341"/>
    </location>
</feature>
<dbReference type="AlphaFoldDB" id="A0A9D1UEE1"/>
<evidence type="ECO:0000256" key="1">
    <source>
        <dbReference type="ARBA" id="ARBA00004141"/>
    </source>
</evidence>
<organism evidence="7 8">
    <name type="scientific">Candidatus Dorea gallistercoris</name>
    <dbReference type="NCBI Taxonomy" id="2838542"/>
    <lineage>
        <taxon>Bacteria</taxon>
        <taxon>Bacillati</taxon>
        <taxon>Bacillota</taxon>
        <taxon>Clostridia</taxon>
        <taxon>Lachnospirales</taxon>
        <taxon>Lachnospiraceae</taxon>
        <taxon>Dorea</taxon>
    </lineage>
</organism>
<evidence type="ECO:0000256" key="4">
    <source>
        <dbReference type="ARBA" id="ARBA00023136"/>
    </source>
</evidence>
<dbReference type="EMBL" id="DXGF01000069">
    <property type="protein sequence ID" value="HIW83430.1"/>
    <property type="molecule type" value="Genomic_DNA"/>
</dbReference>
<dbReference type="PANTHER" id="PTHR43471">
    <property type="entry name" value="ABC TRANSPORTER PERMEASE"/>
    <property type="match status" value="1"/>
</dbReference>
<evidence type="ECO:0000256" key="5">
    <source>
        <dbReference type="SAM" id="Phobius"/>
    </source>
</evidence>
<dbReference type="GO" id="GO:0016020">
    <property type="term" value="C:membrane"/>
    <property type="evidence" value="ECO:0007669"/>
    <property type="project" value="UniProtKB-SubCell"/>
</dbReference>
<sequence length="404" mass="43851">MSGIRQIFGKEMARIFRDKKMMFSVFLLPVVIMVVILAVINTLVSNMQEDIRSHVAEVYMVREPESFAGLLEASGDSFHVVSLDTEGEMEEAREAVLAGEADLIVEFPEGFEESVGSYEAGSQIPQIKTYYNPSENYSAAAFDSMNQLLEGYRQTLLSQRVADLSELTVFQVNTDNPEMVIQDEAKASNKAIGMLLPYFITILLFAGAMGIGTDMIAGEKERGTMASLLVAPVKRSSIALGKVFALMLVSGVSSLIYVAAMVICAPIMKNSMAMGSLEELNISLSPAQVLMLGAMLVAIAFLYASIIALISVFAKSVKEANTYVMPIYMLILIVGLLTMFTSGSPGMQDYMIPFYNNALALQAVLSQEVSALQYGIALLETFVLGGLLLAVIVKAFESEKIMSA</sequence>
<feature type="domain" description="ABC-2 type transporter transmembrane" evidence="6">
    <location>
        <begin position="19"/>
        <end position="389"/>
    </location>
</feature>
<reference evidence="7" key="2">
    <citation type="submission" date="2021-04" db="EMBL/GenBank/DDBJ databases">
        <authorList>
            <person name="Gilroy R."/>
        </authorList>
    </citation>
    <scope>NUCLEOTIDE SEQUENCE</scope>
    <source>
        <strain evidence="7">ChiSxjej1B13-11762</strain>
    </source>
</reference>
<evidence type="ECO:0000313" key="8">
    <source>
        <dbReference type="Proteomes" id="UP000824263"/>
    </source>
</evidence>
<keyword evidence="4 5" id="KW-0472">Membrane</keyword>
<feature type="transmembrane region" description="Helical" evidence="5">
    <location>
        <begin position="371"/>
        <end position="393"/>
    </location>
</feature>
<keyword evidence="2 5" id="KW-0812">Transmembrane</keyword>
<dbReference type="Proteomes" id="UP000824263">
    <property type="component" value="Unassembled WGS sequence"/>
</dbReference>
<dbReference type="GO" id="GO:0140359">
    <property type="term" value="F:ABC-type transporter activity"/>
    <property type="evidence" value="ECO:0007669"/>
    <property type="project" value="InterPro"/>
</dbReference>
<protein>
    <submittedName>
        <fullName evidence="7">ABC transporter permease</fullName>
    </submittedName>
</protein>
<keyword evidence="3 5" id="KW-1133">Transmembrane helix</keyword>
<reference evidence="7" key="1">
    <citation type="journal article" date="2021" name="PeerJ">
        <title>Extensive microbial diversity within the chicken gut microbiome revealed by metagenomics and culture.</title>
        <authorList>
            <person name="Gilroy R."/>
            <person name="Ravi A."/>
            <person name="Getino M."/>
            <person name="Pursley I."/>
            <person name="Horton D.L."/>
            <person name="Alikhan N.F."/>
            <person name="Baker D."/>
            <person name="Gharbi K."/>
            <person name="Hall N."/>
            <person name="Watson M."/>
            <person name="Adriaenssens E.M."/>
            <person name="Foster-Nyarko E."/>
            <person name="Jarju S."/>
            <person name="Secka A."/>
            <person name="Antonio M."/>
            <person name="Oren A."/>
            <person name="Chaudhuri R.R."/>
            <person name="La Ragione R."/>
            <person name="Hildebrand F."/>
            <person name="Pallen M.J."/>
        </authorList>
    </citation>
    <scope>NUCLEOTIDE SEQUENCE</scope>
    <source>
        <strain evidence="7">ChiSxjej1B13-11762</strain>
    </source>
</reference>